<dbReference type="SUPFAM" id="SSF50965">
    <property type="entry name" value="Galactose oxidase, central domain"/>
    <property type="match status" value="1"/>
</dbReference>
<keyword evidence="1" id="KW-0880">Kelch repeat</keyword>
<dbReference type="Gene3D" id="2.120.10.80">
    <property type="entry name" value="Kelch-type beta propeller"/>
    <property type="match status" value="2"/>
</dbReference>
<dbReference type="AlphaFoldDB" id="A0A538U0C5"/>
<dbReference type="PANTHER" id="PTHR46093">
    <property type="entry name" value="ACYL-COA-BINDING DOMAIN-CONTAINING PROTEIN 5"/>
    <property type="match status" value="1"/>
</dbReference>
<name>A0A538U0C5_UNCEI</name>
<dbReference type="InterPro" id="IPR026444">
    <property type="entry name" value="Secre_tail"/>
</dbReference>
<keyword evidence="2" id="KW-0677">Repeat</keyword>
<proteinExistence type="predicted"/>
<evidence type="ECO:0000256" key="2">
    <source>
        <dbReference type="ARBA" id="ARBA00022737"/>
    </source>
</evidence>
<protein>
    <submittedName>
        <fullName evidence="3">T9SS type A sorting domain-containing protein</fullName>
    </submittedName>
</protein>
<dbReference type="InterPro" id="IPR011043">
    <property type="entry name" value="Gal_Oxase/kelch_b-propeller"/>
</dbReference>
<accession>A0A538U0C5</accession>
<evidence type="ECO:0000313" key="3">
    <source>
        <dbReference type="EMBL" id="TMQ69344.1"/>
    </source>
</evidence>
<dbReference type="InterPro" id="IPR015915">
    <property type="entry name" value="Kelch-typ_b-propeller"/>
</dbReference>
<dbReference type="Pfam" id="PF24681">
    <property type="entry name" value="Kelch_KLHDC2_KLHL20_DRC7"/>
    <property type="match status" value="1"/>
</dbReference>
<dbReference type="Proteomes" id="UP000319771">
    <property type="component" value="Unassembled WGS sequence"/>
</dbReference>
<dbReference type="PANTHER" id="PTHR46093:SF18">
    <property type="entry name" value="FIBRONECTIN TYPE-III DOMAIN-CONTAINING PROTEIN"/>
    <property type="match status" value="1"/>
</dbReference>
<dbReference type="EMBL" id="VBPB01000319">
    <property type="protein sequence ID" value="TMQ69344.1"/>
    <property type="molecule type" value="Genomic_DNA"/>
</dbReference>
<evidence type="ECO:0000256" key="1">
    <source>
        <dbReference type="ARBA" id="ARBA00022441"/>
    </source>
</evidence>
<organism evidence="3 4">
    <name type="scientific">Eiseniibacteriota bacterium</name>
    <dbReference type="NCBI Taxonomy" id="2212470"/>
    <lineage>
        <taxon>Bacteria</taxon>
        <taxon>Candidatus Eiseniibacteriota</taxon>
    </lineage>
</organism>
<gene>
    <name evidence="3" type="ORF">E6K81_15170</name>
</gene>
<feature type="non-terminal residue" evidence="3">
    <location>
        <position position="1"/>
    </location>
</feature>
<reference evidence="3 4" key="1">
    <citation type="journal article" date="2019" name="Nat. Microbiol.">
        <title>Mediterranean grassland soil C-N compound turnover is dependent on rainfall and depth, and is mediated by genomically divergent microorganisms.</title>
        <authorList>
            <person name="Diamond S."/>
            <person name="Andeer P.F."/>
            <person name="Li Z."/>
            <person name="Crits-Christoph A."/>
            <person name="Burstein D."/>
            <person name="Anantharaman K."/>
            <person name="Lane K.R."/>
            <person name="Thomas B.C."/>
            <person name="Pan C."/>
            <person name="Northen T.R."/>
            <person name="Banfield J.F."/>
        </authorList>
    </citation>
    <scope>NUCLEOTIDE SEQUENCE [LARGE SCALE GENOMIC DNA]</scope>
    <source>
        <strain evidence="3">WS_11</strain>
    </source>
</reference>
<sequence length="408" mass="43234">WTELFPSGQAPSGRLAGAAVYDPLRQRFVGFGGTIGVPVDTWVLNLQDQANWQNVPVNGAAPKGGYGMTSVYDAKNDRMLIFGGSTNDDYYGANNDVWELDLHGNPSWNQVVTSGTPPQARRSGTAILDPLRNRMVIYGGFDAIRDSDQFLADTWALDFNGTPTWSQLAPAGTTPVGRADNAAAYDPIHDRMIFYGGWSGTDMLSDTQFLDWASSSVEAALTPGASATPTAVHVDWNVQSATGTHAAIYRRDTGGQWTARAQGEVGANGHLVYDDPSVQSGNAYSYMMVVASQRGETFGGATLVQVPSPTAVDPGRTAEFALTGVAPNPVVERMSVSLALASGAPASLDLVDVAGRRVLNREVGSLGAGQHRIDIATAGQVPPGLYFLRLTQAGRVASSRVAIVAMRQ</sequence>
<evidence type="ECO:0000313" key="4">
    <source>
        <dbReference type="Proteomes" id="UP000319771"/>
    </source>
</evidence>
<dbReference type="NCBIfam" id="TIGR04183">
    <property type="entry name" value="Por_Secre_tail"/>
    <property type="match status" value="1"/>
</dbReference>
<comment type="caution">
    <text evidence="3">The sequence shown here is derived from an EMBL/GenBank/DDBJ whole genome shotgun (WGS) entry which is preliminary data.</text>
</comment>